<feature type="transmembrane region" description="Helical" evidence="2">
    <location>
        <begin position="134"/>
        <end position="160"/>
    </location>
</feature>
<evidence type="ECO:0008006" key="7">
    <source>
        <dbReference type="Google" id="ProtNLM"/>
    </source>
</evidence>
<evidence type="ECO:0000256" key="2">
    <source>
        <dbReference type="SAM" id="Phobius"/>
    </source>
</evidence>
<reference evidence="5 6" key="1">
    <citation type="submission" date="2017-04" db="EMBL/GenBank/DDBJ databases">
        <title>Whole Genome Sequence of 1,4-Dioxane Degrading Bacterium Mycobacterium dioxanotrophicus PH-06.</title>
        <authorList>
            <person name="He Y."/>
        </authorList>
    </citation>
    <scope>NUCLEOTIDE SEQUENCE [LARGE SCALE GENOMIC DNA]</scope>
    <source>
        <strain evidence="5 6">PH-06</strain>
    </source>
</reference>
<organism evidence="5 6">
    <name type="scientific">Mycobacterium dioxanotrophicus</name>
    <dbReference type="NCBI Taxonomy" id="482462"/>
    <lineage>
        <taxon>Bacteria</taxon>
        <taxon>Bacillati</taxon>
        <taxon>Actinomycetota</taxon>
        <taxon>Actinomycetes</taxon>
        <taxon>Mycobacteriales</taxon>
        <taxon>Mycobacteriaceae</taxon>
        <taxon>Mycobacterium</taxon>
    </lineage>
</organism>
<dbReference type="InterPro" id="IPR026954">
    <property type="entry name" value="PknH-like_Extracell"/>
</dbReference>
<evidence type="ECO:0000259" key="4">
    <source>
        <dbReference type="Pfam" id="PF14032"/>
    </source>
</evidence>
<keyword evidence="6" id="KW-1185">Reference proteome</keyword>
<dbReference type="EMBL" id="CP020809">
    <property type="protein sequence ID" value="ART69299.1"/>
    <property type="molecule type" value="Genomic_DNA"/>
</dbReference>
<keyword evidence="2" id="KW-0812">Transmembrane</keyword>
<name>A0A1Y0C280_9MYCO</name>
<proteinExistence type="predicted"/>
<dbReference type="Pfam" id="PF14032">
    <property type="entry name" value="PknH_C"/>
    <property type="match status" value="1"/>
</dbReference>
<dbReference type="Pfam" id="PF13828">
    <property type="entry name" value="DUF4190"/>
    <property type="match status" value="1"/>
</dbReference>
<evidence type="ECO:0000313" key="5">
    <source>
        <dbReference type="EMBL" id="ART69299.1"/>
    </source>
</evidence>
<feature type="domain" description="PknH-like extracellular" evidence="4">
    <location>
        <begin position="177"/>
        <end position="379"/>
    </location>
</feature>
<accession>A0A1Y0C280</accession>
<feature type="compositionally biased region" description="Low complexity" evidence="1">
    <location>
        <begin position="45"/>
        <end position="59"/>
    </location>
</feature>
<keyword evidence="2" id="KW-0472">Membrane</keyword>
<keyword evidence="2" id="KW-1133">Transmembrane helix</keyword>
<dbReference type="Proteomes" id="UP000195331">
    <property type="component" value="Chromosome"/>
</dbReference>
<feature type="region of interest" description="Disordered" evidence="1">
    <location>
        <begin position="1"/>
        <end position="59"/>
    </location>
</feature>
<feature type="transmembrane region" description="Helical" evidence="2">
    <location>
        <begin position="99"/>
        <end position="122"/>
    </location>
</feature>
<dbReference type="InterPro" id="IPR025241">
    <property type="entry name" value="DUF4190"/>
</dbReference>
<dbReference type="OrthoDB" id="4736430at2"/>
<evidence type="ECO:0000256" key="1">
    <source>
        <dbReference type="SAM" id="MobiDB-lite"/>
    </source>
</evidence>
<dbReference type="Gene3D" id="3.40.1000.70">
    <property type="entry name" value="PknH-like extracellular domain"/>
    <property type="match status" value="1"/>
</dbReference>
<dbReference type="InterPro" id="IPR038232">
    <property type="entry name" value="PknH-like_Extracell_sf"/>
</dbReference>
<dbReference type="AlphaFoldDB" id="A0A1Y0C280"/>
<dbReference type="KEGG" id="mdx:BTO20_12510"/>
<feature type="domain" description="DUF4190" evidence="3">
    <location>
        <begin position="102"/>
        <end position="153"/>
    </location>
</feature>
<evidence type="ECO:0000313" key="6">
    <source>
        <dbReference type="Proteomes" id="UP000195331"/>
    </source>
</evidence>
<evidence type="ECO:0000259" key="3">
    <source>
        <dbReference type="Pfam" id="PF13828"/>
    </source>
</evidence>
<protein>
    <recommendedName>
        <fullName evidence="7">DUF4190 domain-containing protein</fullName>
    </recommendedName>
</protein>
<gene>
    <name evidence="5" type="ORF">BTO20_12510</name>
</gene>
<sequence>MRPLTAANNRNPPRQPVPRLGQLTRRGKGCSVTYGGYGAQPPGGPYSSSPFDPSPFDGSFGGPIPAAPPVIGSFGSFSPPGQGQFPGQPPPPSQEVNEFATLSVIFAFVFAPAGAVLGHLALRKIKRTGEPGRGRAIVGIALSYAIIVLAVVALVLWLLLPEPAAFESPKAAIAPVDALLTEPEISDLLHEKQVGSPKSGGSEALSDGRKNFTEPECLGVTAVAQQVTYEDAAVQAVARTHFLAALDGKQRPRFVGVDEAVVALPSPEAAQEVLAHATEQWTQCEGKTVTAKLGKTPSGYIRDVIFKVQTIDAMLTATLLNGGTDEELSTPHARVLAVKDHYVIETVADYFDIVDKAKVAANSDIDVAAIDMAKAIMNKIG</sequence>